<name>A0AAV4FN19_9GAST</name>
<reference evidence="2 3" key="1">
    <citation type="journal article" date="2021" name="Elife">
        <title>Chloroplast acquisition without the gene transfer in kleptoplastic sea slugs, Plakobranchus ocellatus.</title>
        <authorList>
            <person name="Maeda T."/>
            <person name="Takahashi S."/>
            <person name="Yoshida T."/>
            <person name="Shimamura S."/>
            <person name="Takaki Y."/>
            <person name="Nagai Y."/>
            <person name="Toyoda A."/>
            <person name="Suzuki Y."/>
            <person name="Arimoto A."/>
            <person name="Ishii H."/>
            <person name="Satoh N."/>
            <person name="Nishiyama T."/>
            <person name="Hasebe M."/>
            <person name="Maruyama T."/>
            <person name="Minagawa J."/>
            <person name="Obokata J."/>
            <person name="Shigenobu S."/>
        </authorList>
    </citation>
    <scope>NUCLEOTIDE SEQUENCE [LARGE SCALE GENOMIC DNA]</scope>
</reference>
<feature type="region of interest" description="Disordered" evidence="1">
    <location>
        <begin position="63"/>
        <end position="88"/>
    </location>
</feature>
<evidence type="ECO:0000313" key="3">
    <source>
        <dbReference type="Proteomes" id="UP000762676"/>
    </source>
</evidence>
<feature type="region of interest" description="Disordered" evidence="1">
    <location>
        <begin position="1"/>
        <end position="20"/>
    </location>
</feature>
<evidence type="ECO:0000313" key="2">
    <source>
        <dbReference type="EMBL" id="GFR74687.1"/>
    </source>
</evidence>
<keyword evidence="3" id="KW-1185">Reference proteome</keyword>
<evidence type="ECO:0000256" key="1">
    <source>
        <dbReference type="SAM" id="MobiDB-lite"/>
    </source>
</evidence>
<organism evidence="2 3">
    <name type="scientific">Elysia marginata</name>
    <dbReference type="NCBI Taxonomy" id="1093978"/>
    <lineage>
        <taxon>Eukaryota</taxon>
        <taxon>Metazoa</taxon>
        <taxon>Spiralia</taxon>
        <taxon>Lophotrochozoa</taxon>
        <taxon>Mollusca</taxon>
        <taxon>Gastropoda</taxon>
        <taxon>Heterobranchia</taxon>
        <taxon>Euthyneura</taxon>
        <taxon>Panpulmonata</taxon>
        <taxon>Sacoglossa</taxon>
        <taxon>Placobranchoidea</taxon>
        <taxon>Plakobranchidae</taxon>
        <taxon>Elysia</taxon>
    </lineage>
</organism>
<protein>
    <submittedName>
        <fullName evidence="2">Uncharacterized protein</fullName>
    </submittedName>
</protein>
<gene>
    <name evidence="2" type="ORF">ElyMa_003899100</name>
</gene>
<sequence length="88" mass="10062">MDFGFAPRAKPERLQCAKPPSSLRHHLTKLGYKHQRISPGRFANPICYSVPETPAFTWSCVPPNGKQSHPKGLPERRARLRFTSYRTT</sequence>
<accession>A0AAV4FN19</accession>
<dbReference type="EMBL" id="BMAT01007937">
    <property type="protein sequence ID" value="GFR74687.1"/>
    <property type="molecule type" value="Genomic_DNA"/>
</dbReference>
<dbReference type="AlphaFoldDB" id="A0AAV4FN19"/>
<dbReference type="Proteomes" id="UP000762676">
    <property type="component" value="Unassembled WGS sequence"/>
</dbReference>
<comment type="caution">
    <text evidence="2">The sequence shown here is derived from an EMBL/GenBank/DDBJ whole genome shotgun (WGS) entry which is preliminary data.</text>
</comment>
<proteinExistence type="predicted"/>